<dbReference type="Proteomes" id="UP000215086">
    <property type="component" value="Chromosome"/>
</dbReference>
<dbReference type="EMBL" id="CP018477">
    <property type="protein sequence ID" value="ASV75216.1"/>
    <property type="molecule type" value="Genomic_DNA"/>
</dbReference>
<sequence length="87" mass="10077">MANEYDPYREALVVEKIFLWPKELDHYSQDIRNRVEHELDANPQQAEQLAYVRLPVGFRREITITAGDIQRILGMSDETSKAVETSA</sequence>
<accession>A0A286RH03</accession>
<protein>
    <submittedName>
        <fullName evidence="1">Uncharacterized protein</fullName>
    </submittedName>
</protein>
<dbReference type="OrthoDB" id="215069at2"/>
<evidence type="ECO:0000313" key="2">
    <source>
        <dbReference type="Proteomes" id="UP000215086"/>
    </source>
</evidence>
<evidence type="ECO:0000313" key="1">
    <source>
        <dbReference type="EMBL" id="ASV75216.1"/>
    </source>
</evidence>
<name>A0A286RH03_9BACT</name>
<gene>
    <name evidence="1" type="ORF">THTE_2614</name>
</gene>
<keyword evidence="2" id="KW-1185">Reference proteome</keyword>
<reference evidence="1 2" key="1">
    <citation type="journal article" name="Front. Microbiol.">
        <title>Sugar Metabolism of the First Thermophilic Planctomycete Thermogutta terrifontis: Comparative Genomic and Transcriptomic Approaches.</title>
        <authorList>
            <person name="Elcheninov A.G."/>
            <person name="Menzel P."/>
            <person name="Gudbergsdottir S.R."/>
            <person name="Slesarev A.I."/>
            <person name="Kadnikov V.V."/>
            <person name="Krogh A."/>
            <person name="Bonch-Osmolovskaya E.A."/>
            <person name="Peng X."/>
            <person name="Kublanov I.V."/>
        </authorList>
    </citation>
    <scope>NUCLEOTIDE SEQUENCE [LARGE SCALE GENOMIC DNA]</scope>
    <source>
        <strain evidence="1 2">R1</strain>
    </source>
</reference>
<proteinExistence type="predicted"/>
<organism evidence="1 2">
    <name type="scientific">Thermogutta terrifontis</name>
    <dbReference type="NCBI Taxonomy" id="1331910"/>
    <lineage>
        <taxon>Bacteria</taxon>
        <taxon>Pseudomonadati</taxon>
        <taxon>Planctomycetota</taxon>
        <taxon>Planctomycetia</taxon>
        <taxon>Pirellulales</taxon>
        <taxon>Thermoguttaceae</taxon>
        <taxon>Thermogutta</taxon>
    </lineage>
</organism>
<dbReference type="AlphaFoldDB" id="A0A286RH03"/>
<dbReference type="KEGG" id="ttf:THTE_2614"/>
<dbReference type="RefSeq" id="WP_095415340.1">
    <property type="nucleotide sequence ID" value="NZ_CP018477.1"/>
</dbReference>